<dbReference type="EMBL" id="CM031834">
    <property type="protein sequence ID" value="KAG6691105.1"/>
    <property type="molecule type" value="Genomic_DNA"/>
</dbReference>
<dbReference type="Proteomes" id="UP000811246">
    <property type="component" value="Chromosome 10"/>
</dbReference>
<protein>
    <submittedName>
        <fullName evidence="1">Uncharacterized protein</fullName>
    </submittedName>
</protein>
<proteinExistence type="predicted"/>
<sequence length="129" mass="14106">MPRTSNHMYISTKPASILSKKNRAFFSKPRNMSCCIWATTAPQAAIEDAGKQASTAQLMFDTTIHNFHAILCYTAASQSLRSYSHGESPSNSPYLVLLVNVSLVTFQVLKSGGLHGGSESHFSGPKRRE</sequence>
<name>A0A922DUI7_CARIL</name>
<organism evidence="1 2">
    <name type="scientific">Carya illinoinensis</name>
    <name type="common">Pecan</name>
    <dbReference type="NCBI Taxonomy" id="32201"/>
    <lineage>
        <taxon>Eukaryota</taxon>
        <taxon>Viridiplantae</taxon>
        <taxon>Streptophyta</taxon>
        <taxon>Embryophyta</taxon>
        <taxon>Tracheophyta</taxon>
        <taxon>Spermatophyta</taxon>
        <taxon>Magnoliopsida</taxon>
        <taxon>eudicotyledons</taxon>
        <taxon>Gunneridae</taxon>
        <taxon>Pentapetalae</taxon>
        <taxon>rosids</taxon>
        <taxon>fabids</taxon>
        <taxon>Fagales</taxon>
        <taxon>Juglandaceae</taxon>
        <taxon>Carya</taxon>
    </lineage>
</organism>
<gene>
    <name evidence="1" type="ORF">I3842_10G048700</name>
</gene>
<dbReference type="AlphaFoldDB" id="A0A922DUI7"/>
<accession>A0A922DUI7</accession>
<comment type="caution">
    <text evidence="1">The sequence shown here is derived from an EMBL/GenBank/DDBJ whole genome shotgun (WGS) entry which is preliminary data.</text>
</comment>
<evidence type="ECO:0000313" key="2">
    <source>
        <dbReference type="Proteomes" id="UP000811246"/>
    </source>
</evidence>
<reference evidence="1" key="1">
    <citation type="submission" date="2021-01" db="EMBL/GenBank/DDBJ databases">
        <authorList>
            <person name="Lovell J.T."/>
            <person name="Bentley N."/>
            <person name="Bhattarai G."/>
            <person name="Jenkins J.W."/>
            <person name="Sreedasyam A."/>
            <person name="Alarcon Y."/>
            <person name="Bock C."/>
            <person name="Boston L."/>
            <person name="Carlson J."/>
            <person name="Cervantes K."/>
            <person name="Clermont K."/>
            <person name="Krom N."/>
            <person name="Kubenka K."/>
            <person name="Mamidi S."/>
            <person name="Mattison C."/>
            <person name="Monteros M."/>
            <person name="Pisani C."/>
            <person name="Plott C."/>
            <person name="Rajasekar S."/>
            <person name="Rhein H.S."/>
            <person name="Rohla C."/>
            <person name="Song M."/>
            <person name="Hilaire R.S."/>
            <person name="Shu S."/>
            <person name="Wells L."/>
            <person name="Wang X."/>
            <person name="Webber J."/>
            <person name="Heerema R.J."/>
            <person name="Klein P."/>
            <person name="Conner P."/>
            <person name="Grauke L."/>
            <person name="Grimwood J."/>
            <person name="Schmutz J."/>
            <person name="Randall J.J."/>
        </authorList>
    </citation>
    <scope>NUCLEOTIDE SEQUENCE</scope>
    <source>
        <tissue evidence="1">Leaf</tissue>
    </source>
</reference>
<evidence type="ECO:0000313" key="1">
    <source>
        <dbReference type="EMBL" id="KAG6691105.1"/>
    </source>
</evidence>